<evidence type="ECO:0000259" key="8">
    <source>
        <dbReference type="Pfam" id="PF02308"/>
    </source>
</evidence>
<comment type="subcellular location">
    <subcellularLocation>
        <location evidence="1">Cell membrane</location>
        <topology evidence="1">Multi-pass membrane protein</topology>
    </subcellularLocation>
</comment>
<evidence type="ECO:0000313" key="10">
    <source>
        <dbReference type="Proteomes" id="UP000767291"/>
    </source>
</evidence>
<feature type="transmembrane region" description="Helical" evidence="7">
    <location>
        <begin position="65"/>
        <end position="82"/>
    </location>
</feature>
<keyword evidence="6 7" id="KW-0472">Membrane</keyword>
<keyword evidence="4 7" id="KW-0812">Transmembrane</keyword>
<dbReference type="PRINTS" id="PR01837">
    <property type="entry name" value="MGTCSAPBPROT"/>
</dbReference>
<comment type="similarity">
    <text evidence="2">Belongs to the MgtC/SapB family.</text>
</comment>
<dbReference type="Pfam" id="PF02308">
    <property type="entry name" value="MgtC"/>
    <property type="match status" value="1"/>
</dbReference>
<keyword evidence="5 7" id="KW-1133">Transmembrane helix</keyword>
<dbReference type="Proteomes" id="UP000767291">
    <property type="component" value="Unassembled WGS sequence"/>
</dbReference>
<evidence type="ECO:0000256" key="1">
    <source>
        <dbReference type="ARBA" id="ARBA00004651"/>
    </source>
</evidence>
<keyword evidence="10" id="KW-1185">Reference proteome</keyword>
<evidence type="ECO:0000256" key="3">
    <source>
        <dbReference type="ARBA" id="ARBA00022475"/>
    </source>
</evidence>
<proteinExistence type="inferred from homology"/>
<organism evidence="9 10">
    <name type="scientific">Metaclostridioides mangenotii</name>
    <dbReference type="NCBI Taxonomy" id="1540"/>
    <lineage>
        <taxon>Bacteria</taxon>
        <taxon>Bacillati</taxon>
        <taxon>Bacillota</taxon>
        <taxon>Clostridia</taxon>
        <taxon>Peptostreptococcales</taxon>
        <taxon>Peptostreptococcaceae</taxon>
        <taxon>Metaclostridioides</taxon>
    </lineage>
</organism>
<keyword evidence="3" id="KW-1003">Cell membrane</keyword>
<gene>
    <name evidence="9" type="ORF">J2Z43_001358</name>
</gene>
<dbReference type="EMBL" id="JAGGJX010000002">
    <property type="protein sequence ID" value="MBP1854965.1"/>
    <property type="molecule type" value="Genomic_DNA"/>
</dbReference>
<dbReference type="PANTHER" id="PTHR33778">
    <property type="entry name" value="PROTEIN MGTC"/>
    <property type="match status" value="1"/>
</dbReference>
<dbReference type="PANTHER" id="PTHR33778:SF1">
    <property type="entry name" value="MAGNESIUM TRANSPORTER YHID-RELATED"/>
    <property type="match status" value="1"/>
</dbReference>
<evidence type="ECO:0000256" key="5">
    <source>
        <dbReference type="ARBA" id="ARBA00022989"/>
    </source>
</evidence>
<comment type="caution">
    <text evidence="9">The sequence shown here is derived from an EMBL/GenBank/DDBJ whole genome shotgun (WGS) entry which is preliminary data.</text>
</comment>
<accession>A0ABS4EAJ2</accession>
<dbReference type="InterPro" id="IPR049177">
    <property type="entry name" value="MgtC_SapB_SrpB_YhiD_N"/>
</dbReference>
<reference evidence="9 10" key="1">
    <citation type="submission" date="2021-03" db="EMBL/GenBank/DDBJ databases">
        <title>Genomic Encyclopedia of Type Strains, Phase IV (KMG-IV): sequencing the most valuable type-strain genomes for metagenomic binning, comparative biology and taxonomic classification.</title>
        <authorList>
            <person name="Goeker M."/>
        </authorList>
    </citation>
    <scope>NUCLEOTIDE SEQUENCE [LARGE SCALE GENOMIC DNA]</scope>
    <source>
        <strain evidence="9 10">DSM 1289</strain>
    </source>
</reference>
<name>A0ABS4EAJ2_9FIRM</name>
<sequence>MNTLEIVSKLVLALVLGGLIGLEREKIHQFAGFRTHILIALGACISAIVSIQLVADYASSDPSRIPGQVLTGIGFLGAGAILKTKGGVKGLTTAAGMWATACLGLAIGCGYYTLSILGWLSIVITLFLLRVGSEFLFRHEKNTVRIKVDDLKMLSIICKKLEEGQIVVKNINVECCNSESWELVLTVLHDRRIVLGLITNEITNLDGIIGIEYSE</sequence>
<feature type="domain" description="MgtC/SapB/SrpB/YhiD N-terminal" evidence="8">
    <location>
        <begin position="10"/>
        <end position="131"/>
    </location>
</feature>
<evidence type="ECO:0000313" key="9">
    <source>
        <dbReference type="EMBL" id="MBP1854965.1"/>
    </source>
</evidence>
<protein>
    <submittedName>
        <fullName evidence="9">Mg2+ transporter-C (MgtC) family protein</fullName>
    </submittedName>
</protein>
<dbReference type="InterPro" id="IPR003416">
    <property type="entry name" value="MgtC/SapB/SrpB/YhiD_fam"/>
</dbReference>
<evidence type="ECO:0000256" key="2">
    <source>
        <dbReference type="ARBA" id="ARBA00009298"/>
    </source>
</evidence>
<evidence type="ECO:0000256" key="4">
    <source>
        <dbReference type="ARBA" id="ARBA00022692"/>
    </source>
</evidence>
<evidence type="ECO:0000256" key="7">
    <source>
        <dbReference type="SAM" id="Phobius"/>
    </source>
</evidence>
<feature type="transmembrane region" description="Helical" evidence="7">
    <location>
        <begin position="35"/>
        <end position="53"/>
    </location>
</feature>
<dbReference type="RefSeq" id="WP_209456462.1">
    <property type="nucleotide sequence ID" value="NZ_BAAACS010000002.1"/>
</dbReference>
<evidence type="ECO:0000256" key="6">
    <source>
        <dbReference type="ARBA" id="ARBA00023136"/>
    </source>
</evidence>